<dbReference type="EMBL" id="SRLO01008826">
    <property type="protein sequence ID" value="TNN27130.1"/>
    <property type="molecule type" value="Genomic_DNA"/>
</dbReference>
<gene>
    <name evidence="2" type="ORF">EYF80_062728</name>
</gene>
<evidence type="ECO:0000313" key="2">
    <source>
        <dbReference type="EMBL" id="TNN27130.1"/>
    </source>
</evidence>
<keyword evidence="1" id="KW-0732">Signal</keyword>
<feature type="chain" id="PRO_5021267529" description="Secreted protein" evidence="1">
    <location>
        <begin position="24"/>
        <end position="87"/>
    </location>
</feature>
<proteinExistence type="predicted"/>
<dbReference type="Proteomes" id="UP000314294">
    <property type="component" value="Unassembled WGS sequence"/>
</dbReference>
<comment type="caution">
    <text evidence="2">The sequence shown here is derived from an EMBL/GenBank/DDBJ whole genome shotgun (WGS) entry which is preliminary data.</text>
</comment>
<organism evidence="2 3">
    <name type="scientific">Liparis tanakae</name>
    <name type="common">Tanaka's snailfish</name>
    <dbReference type="NCBI Taxonomy" id="230148"/>
    <lineage>
        <taxon>Eukaryota</taxon>
        <taxon>Metazoa</taxon>
        <taxon>Chordata</taxon>
        <taxon>Craniata</taxon>
        <taxon>Vertebrata</taxon>
        <taxon>Euteleostomi</taxon>
        <taxon>Actinopterygii</taxon>
        <taxon>Neopterygii</taxon>
        <taxon>Teleostei</taxon>
        <taxon>Neoteleostei</taxon>
        <taxon>Acanthomorphata</taxon>
        <taxon>Eupercaria</taxon>
        <taxon>Perciformes</taxon>
        <taxon>Cottioidei</taxon>
        <taxon>Cottales</taxon>
        <taxon>Liparidae</taxon>
        <taxon>Liparis</taxon>
    </lineage>
</organism>
<accession>A0A4Z2EEZ7</accession>
<evidence type="ECO:0000313" key="3">
    <source>
        <dbReference type="Proteomes" id="UP000314294"/>
    </source>
</evidence>
<sequence length="87" mass="9098">MEGASLLQEAVVLVCSLSDLTLAGPQQVIEADVAVVDLQPQHLVHLGRVAGELVLPPRVTVVAANVTPNTFMGWNMIPSEGHSGTTT</sequence>
<evidence type="ECO:0008006" key="4">
    <source>
        <dbReference type="Google" id="ProtNLM"/>
    </source>
</evidence>
<name>A0A4Z2EEZ7_9TELE</name>
<feature type="signal peptide" evidence="1">
    <location>
        <begin position="1"/>
        <end position="23"/>
    </location>
</feature>
<keyword evidence="3" id="KW-1185">Reference proteome</keyword>
<protein>
    <recommendedName>
        <fullName evidence="4">Secreted protein</fullName>
    </recommendedName>
</protein>
<evidence type="ECO:0000256" key="1">
    <source>
        <dbReference type="SAM" id="SignalP"/>
    </source>
</evidence>
<reference evidence="2 3" key="1">
    <citation type="submission" date="2019-03" db="EMBL/GenBank/DDBJ databases">
        <title>First draft genome of Liparis tanakae, snailfish: a comprehensive survey of snailfish specific genes.</title>
        <authorList>
            <person name="Kim W."/>
            <person name="Song I."/>
            <person name="Jeong J.-H."/>
            <person name="Kim D."/>
            <person name="Kim S."/>
            <person name="Ryu S."/>
            <person name="Song J.Y."/>
            <person name="Lee S.K."/>
        </authorList>
    </citation>
    <scope>NUCLEOTIDE SEQUENCE [LARGE SCALE GENOMIC DNA]</scope>
    <source>
        <tissue evidence="2">Muscle</tissue>
    </source>
</reference>
<dbReference type="AlphaFoldDB" id="A0A4Z2EEZ7"/>